<proteinExistence type="predicted"/>
<dbReference type="EMBL" id="JBHSRD010000006">
    <property type="protein sequence ID" value="MFC6008599.1"/>
    <property type="molecule type" value="Genomic_DNA"/>
</dbReference>
<reference evidence="2" key="1">
    <citation type="journal article" date="2019" name="Int. J. Syst. Evol. Microbiol.">
        <title>The Global Catalogue of Microorganisms (GCM) 10K type strain sequencing project: providing services to taxonomists for standard genome sequencing and annotation.</title>
        <authorList>
            <consortium name="The Broad Institute Genomics Platform"/>
            <consortium name="The Broad Institute Genome Sequencing Center for Infectious Disease"/>
            <person name="Wu L."/>
            <person name="Ma J."/>
        </authorList>
    </citation>
    <scope>NUCLEOTIDE SEQUENCE [LARGE SCALE GENOMIC DNA]</scope>
    <source>
        <strain evidence="2">KACC 14249</strain>
    </source>
</reference>
<keyword evidence="2" id="KW-1185">Reference proteome</keyword>
<evidence type="ECO:0000313" key="2">
    <source>
        <dbReference type="Proteomes" id="UP001596189"/>
    </source>
</evidence>
<dbReference type="Proteomes" id="UP001596189">
    <property type="component" value="Unassembled WGS sequence"/>
</dbReference>
<evidence type="ECO:0008006" key="3">
    <source>
        <dbReference type="Google" id="ProtNLM"/>
    </source>
</evidence>
<name>A0ABW1JHC1_9ACTN</name>
<comment type="caution">
    <text evidence="1">The sequence shown here is derived from an EMBL/GenBank/DDBJ whole genome shotgun (WGS) entry which is preliminary data.</text>
</comment>
<protein>
    <recommendedName>
        <fullName evidence="3">Flagellar protein FliT</fullName>
    </recommendedName>
</protein>
<accession>A0ABW1JHC1</accession>
<gene>
    <name evidence="1" type="ORF">ACFQDO_15790</name>
</gene>
<evidence type="ECO:0000313" key="1">
    <source>
        <dbReference type="EMBL" id="MFC6008599.1"/>
    </source>
</evidence>
<organism evidence="1 2">
    <name type="scientific">Angustibacter luteus</name>
    <dbReference type="NCBI Taxonomy" id="658456"/>
    <lineage>
        <taxon>Bacteria</taxon>
        <taxon>Bacillati</taxon>
        <taxon>Actinomycetota</taxon>
        <taxon>Actinomycetes</taxon>
        <taxon>Kineosporiales</taxon>
        <taxon>Kineosporiaceae</taxon>
    </lineage>
</organism>
<dbReference type="RefSeq" id="WP_345714548.1">
    <property type="nucleotide sequence ID" value="NZ_BAABFP010000002.1"/>
</dbReference>
<sequence length="115" mass="13006">MTLTHDAEQDWRAVWVATLTDLEEDVDAAEAVLAAVRRGDQDELPTMLGSWAPPTGIAPLPESLQERARIVLERQLRVIEDLARAATSSRQHHEVSRRMRFDQAPSRPLYVDATY</sequence>